<protein>
    <submittedName>
        <fullName evidence="2">Uncharacterized protein</fullName>
    </submittedName>
</protein>
<sequence length="571" mass="63683">MATTTTTHESVAVLLRQFKGSPPLSHLVVPLLWPLPSEVVVDCFGNAVLVVRVDLWRTEWSLDDPPSLAQIQWCTWIVVNRMLVENPAAQQGLSILSDASNVPEGVNLDHVHIILTEFIKMTMPVSLNNLYILKLSTPDSEAPQQKPSTTTWVSRFNALSSLVSKSLARSHFLSIMDSWNIQCTTFDSIDSLASVIDVSCLPMDYSAAEGALQESDYDEWYQHLKTSMFSSTMIQFINEQELDVLEYYGLLSDEEEGKEDGVNLEDQVHEDGVHEDGAREVGVREVGVHEVVLREVGVREERADSFSNEKEVDDQDAGDLKTTTSTFNPYNNVDPQVQMIAVDSHEDSSMTDSRSVVALNTNDLADTLDLNDLMNIMDQAVLMKQTQIERQQSIHMTASPLDDSTTDSSLNSTQPHLQVQHVMESVSMIDSPLEYSGIGSTISSVKKNTLQRLESIVKTDSPLEYSPSTSINGTHPPPPPPPPPPSLATTPSRQHNPVGVEPTIQPGTKILRFKSAVRVHRYEVPPRAEWEKDVWWQDEDEIGELEDWEVELYAGKKGLLIDHDEKGELEA</sequence>
<comment type="caution">
    <text evidence="2">The sequence shown here is derived from an EMBL/GenBank/DDBJ whole genome shotgun (WGS) entry which is preliminary data.</text>
</comment>
<feature type="region of interest" description="Disordered" evidence="1">
    <location>
        <begin position="458"/>
        <end position="504"/>
    </location>
</feature>
<dbReference type="OrthoDB" id="2131381at2759"/>
<organism evidence="2 3">
    <name type="scientific">Rhizoclosmatium globosum</name>
    <dbReference type="NCBI Taxonomy" id="329046"/>
    <lineage>
        <taxon>Eukaryota</taxon>
        <taxon>Fungi</taxon>
        <taxon>Fungi incertae sedis</taxon>
        <taxon>Chytridiomycota</taxon>
        <taxon>Chytridiomycota incertae sedis</taxon>
        <taxon>Chytridiomycetes</taxon>
        <taxon>Chytridiales</taxon>
        <taxon>Chytriomycetaceae</taxon>
        <taxon>Rhizoclosmatium</taxon>
    </lineage>
</organism>
<keyword evidence="3" id="KW-1185">Reference proteome</keyword>
<gene>
    <name evidence="2" type="ORF">BCR33DRAFT_717185</name>
</gene>
<evidence type="ECO:0000313" key="2">
    <source>
        <dbReference type="EMBL" id="ORY44087.1"/>
    </source>
</evidence>
<evidence type="ECO:0000256" key="1">
    <source>
        <dbReference type="SAM" id="MobiDB-lite"/>
    </source>
</evidence>
<proteinExistence type="predicted"/>
<dbReference type="AlphaFoldDB" id="A0A1Y2CB12"/>
<accession>A0A1Y2CB12</accession>
<feature type="compositionally biased region" description="Pro residues" evidence="1">
    <location>
        <begin position="475"/>
        <end position="486"/>
    </location>
</feature>
<evidence type="ECO:0000313" key="3">
    <source>
        <dbReference type="Proteomes" id="UP000193642"/>
    </source>
</evidence>
<dbReference type="Proteomes" id="UP000193642">
    <property type="component" value="Unassembled WGS sequence"/>
</dbReference>
<name>A0A1Y2CB12_9FUNG</name>
<reference evidence="2 3" key="1">
    <citation type="submission" date="2016-07" db="EMBL/GenBank/DDBJ databases">
        <title>Pervasive Adenine N6-methylation of Active Genes in Fungi.</title>
        <authorList>
            <consortium name="DOE Joint Genome Institute"/>
            <person name="Mondo S.J."/>
            <person name="Dannebaum R.O."/>
            <person name="Kuo R.C."/>
            <person name="Labutti K."/>
            <person name="Haridas S."/>
            <person name="Kuo A."/>
            <person name="Salamov A."/>
            <person name="Ahrendt S.R."/>
            <person name="Lipzen A."/>
            <person name="Sullivan W."/>
            <person name="Andreopoulos W.B."/>
            <person name="Clum A."/>
            <person name="Lindquist E."/>
            <person name="Daum C."/>
            <person name="Ramamoorthy G.K."/>
            <person name="Gryganskyi A."/>
            <person name="Culley D."/>
            <person name="Magnuson J.K."/>
            <person name="James T.Y."/>
            <person name="O'Malley M.A."/>
            <person name="Stajich J.E."/>
            <person name="Spatafora J.W."/>
            <person name="Visel A."/>
            <person name="Grigoriev I.V."/>
        </authorList>
    </citation>
    <scope>NUCLEOTIDE SEQUENCE [LARGE SCALE GENOMIC DNA]</scope>
    <source>
        <strain evidence="2 3">JEL800</strain>
    </source>
</reference>
<dbReference type="EMBL" id="MCGO01000023">
    <property type="protein sequence ID" value="ORY44087.1"/>
    <property type="molecule type" value="Genomic_DNA"/>
</dbReference>